<dbReference type="PANTHER" id="PTHR10196">
    <property type="entry name" value="SUGAR KINASE"/>
    <property type="match status" value="1"/>
</dbReference>
<dbReference type="EC" id="2.7.1.30" evidence="5"/>
<dbReference type="Gene3D" id="3.30.420.40">
    <property type="match status" value="1"/>
</dbReference>
<dbReference type="GO" id="GO:0019563">
    <property type="term" value="P:glycerol catabolic process"/>
    <property type="evidence" value="ECO:0007669"/>
    <property type="project" value="TreeGrafter"/>
</dbReference>
<keyword evidence="2 5" id="KW-0808">Transferase</keyword>
<keyword evidence="6" id="KW-1185">Reference proteome</keyword>
<dbReference type="EMBL" id="UGLZ01000005">
    <property type="protein sequence ID" value="STV54188.1"/>
    <property type="molecule type" value="Genomic_DNA"/>
</dbReference>
<evidence type="ECO:0000313" key="6">
    <source>
        <dbReference type="Proteomes" id="UP000255382"/>
    </source>
</evidence>
<keyword evidence="3 5" id="KW-0418">Kinase</keyword>
<evidence type="ECO:0000256" key="2">
    <source>
        <dbReference type="ARBA" id="ARBA00022679"/>
    </source>
</evidence>
<evidence type="ECO:0000256" key="1">
    <source>
        <dbReference type="ARBA" id="ARBA00009156"/>
    </source>
</evidence>
<dbReference type="PANTHER" id="PTHR10196:SF69">
    <property type="entry name" value="GLYCEROL KINASE"/>
    <property type="match status" value="1"/>
</dbReference>
<dbReference type="InterPro" id="IPR018484">
    <property type="entry name" value="FGGY_N"/>
</dbReference>
<comment type="similarity">
    <text evidence="1">Belongs to the FGGY kinase family.</text>
</comment>
<dbReference type="GO" id="GO:0005829">
    <property type="term" value="C:cytosol"/>
    <property type="evidence" value="ECO:0007669"/>
    <property type="project" value="TreeGrafter"/>
</dbReference>
<evidence type="ECO:0000256" key="3">
    <source>
        <dbReference type="ARBA" id="ARBA00022777"/>
    </source>
</evidence>
<dbReference type="AlphaFoldDB" id="A0A378BW90"/>
<accession>A0A378BW90</accession>
<dbReference type="Pfam" id="PF00370">
    <property type="entry name" value="FGGY_N"/>
    <property type="match status" value="1"/>
</dbReference>
<reference evidence="5 6" key="1">
    <citation type="submission" date="2018-06" db="EMBL/GenBank/DDBJ databases">
        <authorList>
            <consortium name="Pathogen Informatics"/>
            <person name="Doyle S."/>
        </authorList>
    </citation>
    <scope>NUCLEOTIDE SEQUENCE [LARGE SCALE GENOMIC DNA]</scope>
    <source>
        <strain evidence="5 6">NCTC5050</strain>
    </source>
</reference>
<dbReference type="GO" id="GO:0004370">
    <property type="term" value="F:glycerol kinase activity"/>
    <property type="evidence" value="ECO:0007669"/>
    <property type="project" value="UniProtKB-EC"/>
</dbReference>
<name>A0A378BW90_KLEPO</name>
<proteinExistence type="inferred from homology"/>
<gene>
    <name evidence="5" type="primary">glpK_2</name>
    <name evidence="5" type="ORF">NCTC5050_05866</name>
</gene>
<dbReference type="Proteomes" id="UP000255382">
    <property type="component" value="Unassembled WGS sequence"/>
</dbReference>
<sequence>MQATAKEFIIALDEGTTNAKAVVLDSRGKVIVKFSQPLAIQTPRDGWVEQSGEALVTASLAVIASAVAHVGAENVAALAISNQRETAIGWYRDSGEPINAAITWQCTRSAAFCDKLRHDRQEQHIKRATGLPIAPLFSASKNALAAGCDCRWPPARRTR</sequence>
<dbReference type="InterPro" id="IPR043129">
    <property type="entry name" value="ATPase_NBD"/>
</dbReference>
<organism evidence="5 6">
    <name type="scientific">Klebsiella pneumoniae subsp. ozaenae</name>
    <dbReference type="NCBI Taxonomy" id="574"/>
    <lineage>
        <taxon>Bacteria</taxon>
        <taxon>Pseudomonadati</taxon>
        <taxon>Pseudomonadota</taxon>
        <taxon>Gammaproteobacteria</taxon>
        <taxon>Enterobacterales</taxon>
        <taxon>Enterobacteriaceae</taxon>
        <taxon>Klebsiella/Raoultella group</taxon>
        <taxon>Klebsiella</taxon>
        <taxon>Klebsiella pneumoniae complex</taxon>
    </lineage>
</organism>
<feature type="domain" description="Carbohydrate kinase FGGY N-terminal" evidence="4">
    <location>
        <begin position="9"/>
        <end position="141"/>
    </location>
</feature>
<dbReference type="SUPFAM" id="SSF53067">
    <property type="entry name" value="Actin-like ATPase domain"/>
    <property type="match status" value="1"/>
</dbReference>
<evidence type="ECO:0000313" key="5">
    <source>
        <dbReference type="EMBL" id="STV54188.1"/>
    </source>
</evidence>
<evidence type="ECO:0000259" key="4">
    <source>
        <dbReference type="Pfam" id="PF00370"/>
    </source>
</evidence>
<protein>
    <submittedName>
        <fullName evidence="5">Putative carbohydrate kinase</fullName>
        <ecNumber evidence="5">2.7.1.30</ecNumber>
    </submittedName>
</protein>